<dbReference type="Gene3D" id="1.10.10.10">
    <property type="entry name" value="Winged helix-like DNA-binding domain superfamily/Winged helix DNA-binding domain"/>
    <property type="match status" value="1"/>
</dbReference>
<dbReference type="Pfam" id="PF07729">
    <property type="entry name" value="FCD"/>
    <property type="match status" value="1"/>
</dbReference>
<protein>
    <submittedName>
        <fullName evidence="5">GntR family transcriptional regulator</fullName>
    </submittedName>
</protein>
<dbReference type="Gene3D" id="1.20.120.530">
    <property type="entry name" value="GntR ligand-binding domain-like"/>
    <property type="match status" value="1"/>
</dbReference>
<feature type="domain" description="HTH gntR-type" evidence="4">
    <location>
        <begin position="11"/>
        <end position="80"/>
    </location>
</feature>
<keyword evidence="1" id="KW-0805">Transcription regulation</keyword>
<evidence type="ECO:0000256" key="1">
    <source>
        <dbReference type="ARBA" id="ARBA00023015"/>
    </source>
</evidence>
<gene>
    <name evidence="5" type="ORF">Voc01_036970</name>
</gene>
<proteinExistence type="predicted"/>
<organism evidence="5 6">
    <name type="scientific">Virgisporangium ochraceum</name>
    <dbReference type="NCBI Taxonomy" id="65505"/>
    <lineage>
        <taxon>Bacteria</taxon>
        <taxon>Bacillati</taxon>
        <taxon>Actinomycetota</taxon>
        <taxon>Actinomycetes</taxon>
        <taxon>Micromonosporales</taxon>
        <taxon>Micromonosporaceae</taxon>
        <taxon>Virgisporangium</taxon>
    </lineage>
</organism>
<dbReference type="InterPro" id="IPR036390">
    <property type="entry name" value="WH_DNA-bd_sf"/>
</dbReference>
<evidence type="ECO:0000256" key="3">
    <source>
        <dbReference type="ARBA" id="ARBA00023163"/>
    </source>
</evidence>
<dbReference type="GO" id="GO:0003700">
    <property type="term" value="F:DNA-binding transcription factor activity"/>
    <property type="evidence" value="ECO:0007669"/>
    <property type="project" value="InterPro"/>
</dbReference>
<dbReference type="SUPFAM" id="SSF48008">
    <property type="entry name" value="GntR ligand-binding domain-like"/>
    <property type="match status" value="1"/>
</dbReference>
<reference evidence="5" key="1">
    <citation type="submission" date="2021-01" db="EMBL/GenBank/DDBJ databases">
        <title>Whole genome shotgun sequence of Virgisporangium ochraceum NBRC 16418.</title>
        <authorList>
            <person name="Komaki H."/>
            <person name="Tamura T."/>
        </authorList>
    </citation>
    <scope>NUCLEOTIDE SEQUENCE</scope>
    <source>
        <strain evidence="5">NBRC 16418</strain>
    </source>
</reference>
<accession>A0A8J3ZWH3</accession>
<dbReference type="InterPro" id="IPR036388">
    <property type="entry name" value="WH-like_DNA-bd_sf"/>
</dbReference>
<dbReference type="GO" id="GO:0003677">
    <property type="term" value="F:DNA binding"/>
    <property type="evidence" value="ECO:0007669"/>
    <property type="project" value="UniProtKB-KW"/>
</dbReference>
<dbReference type="PANTHER" id="PTHR43537">
    <property type="entry name" value="TRANSCRIPTIONAL REGULATOR, GNTR FAMILY"/>
    <property type="match status" value="1"/>
</dbReference>
<keyword evidence="3" id="KW-0804">Transcription</keyword>
<dbReference type="InterPro" id="IPR008920">
    <property type="entry name" value="TF_FadR/GntR_C"/>
</dbReference>
<dbReference type="SMART" id="SM00345">
    <property type="entry name" value="HTH_GNTR"/>
    <property type="match status" value="1"/>
</dbReference>
<dbReference type="EMBL" id="BOPH01000049">
    <property type="protein sequence ID" value="GIJ68780.1"/>
    <property type="molecule type" value="Genomic_DNA"/>
</dbReference>
<dbReference type="InterPro" id="IPR011711">
    <property type="entry name" value="GntR_C"/>
</dbReference>
<keyword evidence="2" id="KW-0238">DNA-binding</keyword>
<dbReference type="PANTHER" id="PTHR43537:SF5">
    <property type="entry name" value="UXU OPERON TRANSCRIPTIONAL REGULATOR"/>
    <property type="match status" value="1"/>
</dbReference>
<evidence type="ECO:0000256" key="2">
    <source>
        <dbReference type="ARBA" id="ARBA00023125"/>
    </source>
</evidence>
<keyword evidence="6" id="KW-1185">Reference proteome</keyword>
<dbReference type="RefSeq" id="WP_203928724.1">
    <property type="nucleotide sequence ID" value="NZ_BOPH01000049.1"/>
</dbReference>
<sequence length="249" mass="28420">MSVTARTARPQKAAMLVAQRIMRDVITDRMEPGDLLLPERTMLEKYQTGRGTLREALRLLEFQGVIALKPGPRGGPVLRDPDSTHLASTLVLLMQFQKAPFRSIVEVRTALEPMISRLAAERMSDESLADLGATIGRMRDHLDRQDLFLEANKRFHDIIAWSSGNPLFGYIVDSLLGIMDGTVIGIDYPRPRRVAILKAHDEIHQALRDRDPARAEDRMRDHIHAYVRYAEKKFPEVLDEVIRWDRMMG</sequence>
<evidence type="ECO:0000259" key="4">
    <source>
        <dbReference type="PROSITE" id="PS50949"/>
    </source>
</evidence>
<dbReference type="Proteomes" id="UP000635606">
    <property type="component" value="Unassembled WGS sequence"/>
</dbReference>
<dbReference type="AlphaFoldDB" id="A0A8J3ZWH3"/>
<evidence type="ECO:0000313" key="6">
    <source>
        <dbReference type="Proteomes" id="UP000635606"/>
    </source>
</evidence>
<evidence type="ECO:0000313" key="5">
    <source>
        <dbReference type="EMBL" id="GIJ68780.1"/>
    </source>
</evidence>
<comment type="caution">
    <text evidence="5">The sequence shown here is derived from an EMBL/GenBank/DDBJ whole genome shotgun (WGS) entry which is preliminary data.</text>
</comment>
<dbReference type="SUPFAM" id="SSF46785">
    <property type="entry name" value="Winged helix' DNA-binding domain"/>
    <property type="match status" value="1"/>
</dbReference>
<dbReference type="Pfam" id="PF00392">
    <property type="entry name" value="GntR"/>
    <property type="match status" value="1"/>
</dbReference>
<name>A0A8J3ZWH3_9ACTN</name>
<dbReference type="PROSITE" id="PS50949">
    <property type="entry name" value="HTH_GNTR"/>
    <property type="match status" value="1"/>
</dbReference>
<dbReference type="InterPro" id="IPR000524">
    <property type="entry name" value="Tscrpt_reg_HTH_GntR"/>
</dbReference>
<dbReference type="SMART" id="SM00895">
    <property type="entry name" value="FCD"/>
    <property type="match status" value="1"/>
</dbReference>